<dbReference type="EMBL" id="FWXY01000011">
    <property type="protein sequence ID" value="SMC82642.1"/>
    <property type="molecule type" value="Genomic_DNA"/>
</dbReference>
<keyword evidence="2" id="KW-1185">Reference proteome</keyword>
<evidence type="ECO:0000313" key="2">
    <source>
        <dbReference type="Proteomes" id="UP000192418"/>
    </source>
</evidence>
<accession>A0A1W2CCN9</accession>
<name>A0A1W2CCN9_9BACT</name>
<organism evidence="1 2">
    <name type="scientific">Desulfocicer vacuolatum DSM 3385</name>
    <dbReference type="NCBI Taxonomy" id="1121400"/>
    <lineage>
        <taxon>Bacteria</taxon>
        <taxon>Pseudomonadati</taxon>
        <taxon>Thermodesulfobacteriota</taxon>
        <taxon>Desulfobacteria</taxon>
        <taxon>Desulfobacterales</taxon>
        <taxon>Desulfobacteraceae</taxon>
        <taxon>Desulfocicer</taxon>
    </lineage>
</organism>
<sequence>MGLFFSRKPRWNQFSMTMYRMPFGLDRLTPGVDNNRYDVCLSQTFCRSAEAFIFSLMEEMNMPSGEKKDTDKGMDMATRDHFKESYEDLMRSAINQAKVRREVQVDYIARTAVTTFVIGEVKACFARFVADFRQSIQEKEISRSRSSEEPLALKAALSEILLKKKKILRNTGKIVFEYLNEVDHKNLKGIRESNFGADALLPGNLFLNPFLYVGKMDDDFMIQVYDILPGQRMEDADRYDVMLSTIQNRFLELFSNEDIQFLGSQAMVTSLPRKTDESPLAIDEKEYSREIVDGWIKQVDNAGIFFDFISTREKAVSVRAQGEKGQNFRALKETAKQQRLMLKFFYKKFHAAGIIKRIYASFEIRSICSVYCPPLVPQVILQFMVVPGSRKVIINRLKRLSKINHVPFPKGPLRQCLRRITFLGRSKKQNHLIRFLKGFFRYHRDYQNFLMLKKAMERIHLVTNEEHLRLSRVNNTLYEFLLPHEITTEEKPVITHTILKADIRGSTDIVSQMKEKGLNPASYFSLNMFDPIKTVLSEYGAFKVFIEGDAMILGIYEREDMPEGWYSVARACGLAKAILQIIQRYNGKNQQFNLPLLEIGIGVTFSHEPPTLFFDGDFEIMISSAINLADRLSGCSKDIRQEVEKTKPSFNNYVFQTASDEEIAATSDDLFARYNVNGIELHPQAFEKLSQEIRLLSVECRIPGIESETLSFFTGTFPTVAGRSQRIIVRQGTIPHVQKSDLELIGMTDKKYYEVCTNPMVYDYLEKYQI</sequence>
<gene>
    <name evidence="1" type="ORF">SAMN02746065_111102</name>
</gene>
<dbReference type="OrthoDB" id="5409211at2"/>
<dbReference type="Proteomes" id="UP000192418">
    <property type="component" value="Unassembled WGS sequence"/>
</dbReference>
<evidence type="ECO:0000313" key="1">
    <source>
        <dbReference type="EMBL" id="SMC82642.1"/>
    </source>
</evidence>
<dbReference type="RefSeq" id="WP_084069563.1">
    <property type="nucleotide sequence ID" value="NZ_FWXY01000011.1"/>
</dbReference>
<dbReference type="Gene3D" id="3.30.70.1230">
    <property type="entry name" value="Nucleotide cyclase"/>
    <property type="match status" value="1"/>
</dbReference>
<dbReference type="STRING" id="1121400.SAMN02746065_111102"/>
<dbReference type="InterPro" id="IPR029787">
    <property type="entry name" value="Nucleotide_cyclase"/>
</dbReference>
<proteinExistence type="predicted"/>
<dbReference type="SUPFAM" id="SSF55073">
    <property type="entry name" value="Nucleotide cyclase"/>
    <property type="match status" value="1"/>
</dbReference>
<protein>
    <submittedName>
        <fullName evidence="1">Adenylate cyclase, class 3</fullName>
    </submittedName>
</protein>
<dbReference type="AlphaFoldDB" id="A0A1W2CCN9"/>
<reference evidence="1 2" key="1">
    <citation type="submission" date="2017-04" db="EMBL/GenBank/DDBJ databases">
        <authorList>
            <person name="Afonso C.L."/>
            <person name="Miller P.J."/>
            <person name="Scott M.A."/>
            <person name="Spackman E."/>
            <person name="Goraichik I."/>
            <person name="Dimitrov K.M."/>
            <person name="Suarez D.L."/>
            <person name="Swayne D.E."/>
        </authorList>
    </citation>
    <scope>NUCLEOTIDE SEQUENCE [LARGE SCALE GENOMIC DNA]</scope>
    <source>
        <strain evidence="1 2">DSM 3385</strain>
    </source>
</reference>